<dbReference type="GO" id="GO:0055085">
    <property type="term" value="P:transmembrane transport"/>
    <property type="evidence" value="ECO:0007669"/>
    <property type="project" value="InterPro"/>
</dbReference>
<feature type="compositionally biased region" description="Polar residues" evidence="10">
    <location>
        <begin position="98"/>
        <end position="107"/>
    </location>
</feature>
<comment type="caution">
    <text evidence="13">The sequence shown here is derived from an EMBL/GenBank/DDBJ whole genome shotgun (WGS) entry which is preliminary data.</text>
</comment>
<reference evidence="13" key="1">
    <citation type="submission" date="2021-02" db="EMBL/GenBank/DDBJ databases">
        <title>Thiocyanate and organic carbon inputs drive convergent selection for specific autotrophic Afipia and Thiobacillus strains within complex microbiomes.</title>
        <authorList>
            <person name="Huddy R.J."/>
            <person name="Sachdeva R."/>
            <person name="Kadzinga F."/>
            <person name="Kantor R.S."/>
            <person name="Harrison S.T.L."/>
            <person name="Banfield J.F."/>
        </authorList>
    </citation>
    <scope>NUCLEOTIDE SEQUENCE</scope>
    <source>
        <strain evidence="13">SCN18_13_7_16_R3_B_64_19</strain>
    </source>
</reference>
<proteinExistence type="inferred from homology"/>
<keyword evidence="7" id="KW-0653">Protein transport</keyword>
<dbReference type="Pfam" id="PF03544">
    <property type="entry name" value="TonB_C"/>
    <property type="match status" value="1"/>
</dbReference>
<evidence type="ECO:0000256" key="7">
    <source>
        <dbReference type="ARBA" id="ARBA00022927"/>
    </source>
</evidence>
<comment type="similarity">
    <text evidence="2">Belongs to the TonB family.</text>
</comment>
<evidence type="ECO:0000256" key="5">
    <source>
        <dbReference type="ARBA" id="ARBA00022519"/>
    </source>
</evidence>
<keyword evidence="6 11" id="KW-0812">Transmembrane</keyword>
<feature type="compositionally biased region" description="Pro residues" evidence="10">
    <location>
        <begin position="74"/>
        <end position="84"/>
    </location>
</feature>
<keyword evidence="9 11" id="KW-0472">Membrane</keyword>
<dbReference type="PANTHER" id="PTHR33446">
    <property type="entry name" value="PROTEIN TONB-RELATED"/>
    <property type="match status" value="1"/>
</dbReference>
<dbReference type="Gene3D" id="3.30.1150.10">
    <property type="match status" value="1"/>
</dbReference>
<feature type="region of interest" description="Disordered" evidence="10">
    <location>
        <begin position="60"/>
        <end position="171"/>
    </location>
</feature>
<dbReference type="PRINTS" id="PR01217">
    <property type="entry name" value="PRICHEXTENSN"/>
</dbReference>
<dbReference type="InterPro" id="IPR006260">
    <property type="entry name" value="TonB/TolA_C"/>
</dbReference>
<dbReference type="InterPro" id="IPR051045">
    <property type="entry name" value="TonB-dependent_transducer"/>
</dbReference>
<dbReference type="PANTHER" id="PTHR33446:SF2">
    <property type="entry name" value="PROTEIN TONB"/>
    <property type="match status" value="1"/>
</dbReference>
<evidence type="ECO:0000256" key="8">
    <source>
        <dbReference type="ARBA" id="ARBA00022989"/>
    </source>
</evidence>
<feature type="domain" description="TonB C-terminal" evidence="12">
    <location>
        <begin position="177"/>
        <end position="268"/>
    </location>
</feature>
<evidence type="ECO:0000256" key="4">
    <source>
        <dbReference type="ARBA" id="ARBA00022475"/>
    </source>
</evidence>
<name>A0A8I1SUR9_THIA3</name>
<dbReference type="GO" id="GO:0098797">
    <property type="term" value="C:plasma membrane protein complex"/>
    <property type="evidence" value="ECO:0007669"/>
    <property type="project" value="TreeGrafter"/>
</dbReference>
<keyword evidence="4" id="KW-1003">Cell membrane</keyword>
<keyword evidence="8 11" id="KW-1133">Transmembrane helix</keyword>
<keyword evidence="3" id="KW-0813">Transport</keyword>
<evidence type="ECO:0000256" key="2">
    <source>
        <dbReference type="ARBA" id="ARBA00006555"/>
    </source>
</evidence>
<dbReference type="AlphaFoldDB" id="A0A8I1SUR9"/>
<dbReference type="SUPFAM" id="SSF74653">
    <property type="entry name" value="TolA/TonB C-terminal domain"/>
    <property type="match status" value="1"/>
</dbReference>
<dbReference type="GO" id="GO:0015031">
    <property type="term" value="P:protein transport"/>
    <property type="evidence" value="ECO:0007669"/>
    <property type="project" value="UniProtKB-KW"/>
</dbReference>
<dbReference type="InterPro" id="IPR037682">
    <property type="entry name" value="TonB_C"/>
</dbReference>
<evidence type="ECO:0000256" key="10">
    <source>
        <dbReference type="SAM" id="MobiDB-lite"/>
    </source>
</evidence>
<evidence type="ECO:0000259" key="12">
    <source>
        <dbReference type="PROSITE" id="PS52015"/>
    </source>
</evidence>
<sequence length="268" mass="28385">MNTLPSLTPPPRPIPLLALALGVLLAHALLLAWLVFTPAQAPNKPEQRIEWITLQKAPLPAARPPAQPQATAVVPPPEKTQPPPPKKHFTRPAPPHPTSQIPTISQRPQPPKPVLPRANTPSIEPTAAPAVPPAPDHSAKTAAPSAAPQVATPTVAPGPLHPAAAASAAPEPVVETAASYKAEYLDNPPPPYPRLSRQLGEEGTALLKVQVGPNGRPLQIKLMSSSGYSRLDEAAETTVAQWRFVAATRNGQSITSWVLVPIKFRILN</sequence>
<feature type="compositionally biased region" description="Low complexity" evidence="10">
    <location>
        <begin position="140"/>
        <end position="171"/>
    </location>
</feature>
<evidence type="ECO:0000313" key="13">
    <source>
        <dbReference type="EMBL" id="MBN8744905.1"/>
    </source>
</evidence>
<evidence type="ECO:0000256" key="9">
    <source>
        <dbReference type="ARBA" id="ARBA00023136"/>
    </source>
</evidence>
<keyword evidence="5" id="KW-0997">Cell inner membrane</keyword>
<comment type="subcellular location">
    <subcellularLocation>
        <location evidence="1">Cell inner membrane</location>
        <topology evidence="1">Single-pass membrane protein</topology>
        <orientation evidence="1">Periplasmic side</orientation>
    </subcellularLocation>
</comment>
<dbReference type="Proteomes" id="UP000664800">
    <property type="component" value="Unassembled WGS sequence"/>
</dbReference>
<dbReference type="EMBL" id="JAFKMR010000022">
    <property type="protein sequence ID" value="MBN8744905.1"/>
    <property type="molecule type" value="Genomic_DNA"/>
</dbReference>
<evidence type="ECO:0000313" key="14">
    <source>
        <dbReference type="Proteomes" id="UP000664800"/>
    </source>
</evidence>
<feature type="transmembrane region" description="Helical" evidence="11">
    <location>
        <begin position="14"/>
        <end position="36"/>
    </location>
</feature>
<evidence type="ECO:0000256" key="11">
    <source>
        <dbReference type="SAM" id="Phobius"/>
    </source>
</evidence>
<organism evidence="13 14">
    <name type="scientific">Thiomonas arsenitoxydans (strain DSM 22701 / CIP 110005 / 3As)</name>
    <dbReference type="NCBI Taxonomy" id="426114"/>
    <lineage>
        <taxon>Bacteria</taxon>
        <taxon>Pseudomonadati</taxon>
        <taxon>Pseudomonadota</taxon>
        <taxon>Betaproteobacteria</taxon>
        <taxon>Burkholderiales</taxon>
        <taxon>Thiomonas</taxon>
    </lineage>
</organism>
<dbReference type="NCBIfam" id="TIGR01352">
    <property type="entry name" value="tonB_Cterm"/>
    <property type="match status" value="1"/>
</dbReference>
<gene>
    <name evidence="13" type="ORF">J0I24_11435</name>
</gene>
<accession>A0A8I1SUR9</accession>
<evidence type="ECO:0000256" key="1">
    <source>
        <dbReference type="ARBA" id="ARBA00004383"/>
    </source>
</evidence>
<protein>
    <submittedName>
        <fullName evidence="13">Energy transducer TonB</fullName>
    </submittedName>
</protein>
<dbReference type="RefSeq" id="WP_276731050.1">
    <property type="nucleotide sequence ID" value="NZ_JAFKMR010000022.1"/>
</dbReference>
<evidence type="ECO:0000256" key="3">
    <source>
        <dbReference type="ARBA" id="ARBA00022448"/>
    </source>
</evidence>
<dbReference type="PROSITE" id="PS52015">
    <property type="entry name" value="TONB_CTD"/>
    <property type="match status" value="1"/>
</dbReference>
<evidence type="ECO:0000256" key="6">
    <source>
        <dbReference type="ARBA" id="ARBA00022692"/>
    </source>
</evidence>
<dbReference type="GO" id="GO:0031992">
    <property type="term" value="F:energy transducer activity"/>
    <property type="evidence" value="ECO:0007669"/>
    <property type="project" value="TreeGrafter"/>
</dbReference>